<dbReference type="InterPro" id="IPR004358">
    <property type="entry name" value="Sig_transdc_His_kin-like_C"/>
</dbReference>
<accession>A0A150X561</accession>
<dbReference type="Pfam" id="PF02518">
    <property type="entry name" value="HATPase_c"/>
    <property type="match status" value="1"/>
</dbReference>
<evidence type="ECO:0000259" key="13">
    <source>
        <dbReference type="PROSITE" id="PS50110"/>
    </source>
</evidence>
<dbReference type="EC" id="2.7.13.3" evidence="3"/>
<evidence type="ECO:0000256" key="8">
    <source>
        <dbReference type="ARBA" id="ARBA00022989"/>
    </source>
</evidence>
<dbReference type="SMART" id="SM00387">
    <property type="entry name" value="HATPase_c"/>
    <property type="match status" value="1"/>
</dbReference>
<dbReference type="OrthoDB" id="9124519at2"/>
<sequence>MNNTIKPTRVLIVEDNVGDIFLVEKFLKKRFDNLSIDIANTFKKAKTQILACSDYDVVLLDLKLPDLSGHKLVDEVLDICNCSVIILTGYSDLKVAKEVLAKGVADFLIKDEISPEALHKSVLYAIERKRFIDDLRATKENYRNLFHLSPQPKWIYELSTFKILDANTAALKQYGYSFEEFIGKQIHELRPPEHIPTLQKVIKRPLSERQTPYNGTFVHRKKDGQIITVDIYSRDILFQNIPSRMIVAIDISERKRLQEELQLTSYNVEKRERERMATSLHNGLQQMLLASFMSIEALGKEVEKKLDSRSKSSYVKGLSLLQEAIETTRRIAHEITPFEIEEKGLTAGIETILERHFQSNLTFNFINDLKSNRLPTNLEIILFRTTQEIINNIVKHAKASTADITLTEKDKELMLDISDNGVGFDPSLVGKKHLGLKALNSSIDSVNGHLHIDSQLGKGTKIEVRIPVPY</sequence>
<evidence type="ECO:0000256" key="11">
    <source>
        <dbReference type="PROSITE-ProRule" id="PRU00169"/>
    </source>
</evidence>
<dbReference type="SUPFAM" id="SSF55785">
    <property type="entry name" value="PYP-like sensor domain (PAS domain)"/>
    <property type="match status" value="1"/>
</dbReference>
<feature type="domain" description="Response regulatory" evidence="13">
    <location>
        <begin position="9"/>
        <end position="125"/>
    </location>
</feature>
<dbReference type="GO" id="GO:0004673">
    <property type="term" value="F:protein histidine kinase activity"/>
    <property type="evidence" value="ECO:0007669"/>
    <property type="project" value="UniProtKB-EC"/>
</dbReference>
<dbReference type="InterPro" id="IPR035965">
    <property type="entry name" value="PAS-like_dom_sf"/>
</dbReference>
<keyword evidence="9" id="KW-0902">Two-component regulatory system</keyword>
<organism evidence="15 16">
    <name type="scientific">Roseivirga spongicola</name>
    <dbReference type="NCBI Taxonomy" id="333140"/>
    <lineage>
        <taxon>Bacteria</taxon>
        <taxon>Pseudomonadati</taxon>
        <taxon>Bacteroidota</taxon>
        <taxon>Cytophagia</taxon>
        <taxon>Cytophagales</taxon>
        <taxon>Roseivirgaceae</taxon>
        <taxon>Roseivirga</taxon>
    </lineage>
</organism>
<dbReference type="SUPFAM" id="SSF55874">
    <property type="entry name" value="ATPase domain of HSP90 chaperone/DNA topoisomerase II/histidine kinase"/>
    <property type="match status" value="1"/>
</dbReference>
<reference evidence="15 16" key="1">
    <citation type="submission" date="2016-01" db="EMBL/GenBank/DDBJ databases">
        <title>Genome sequencing of Roseivirga spongicola UST030701-084.</title>
        <authorList>
            <person name="Selvaratnam C."/>
            <person name="Thevarajoo S."/>
            <person name="Goh K.M."/>
            <person name="Ee R."/>
            <person name="Chan K.-G."/>
            <person name="Chong C.S."/>
        </authorList>
    </citation>
    <scope>NUCLEOTIDE SEQUENCE [LARGE SCALE GENOMIC DNA]</scope>
    <source>
        <strain evidence="15 16">UST030701-084</strain>
    </source>
</reference>
<keyword evidence="7" id="KW-0418">Kinase</keyword>
<keyword evidence="8" id="KW-1133">Transmembrane helix</keyword>
<keyword evidence="5" id="KW-0808">Transferase</keyword>
<evidence type="ECO:0000256" key="5">
    <source>
        <dbReference type="ARBA" id="ARBA00022679"/>
    </source>
</evidence>
<dbReference type="PROSITE" id="PS50109">
    <property type="entry name" value="HIS_KIN"/>
    <property type="match status" value="1"/>
</dbReference>
<evidence type="ECO:0000256" key="9">
    <source>
        <dbReference type="ARBA" id="ARBA00023012"/>
    </source>
</evidence>
<comment type="subcellular location">
    <subcellularLocation>
        <location evidence="2">Cell membrane</location>
        <topology evidence="2">Multi-pass membrane protein</topology>
    </subcellularLocation>
</comment>
<evidence type="ECO:0000256" key="3">
    <source>
        <dbReference type="ARBA" id="ARBA00012438"/>
    </source>
</evidence>
<dbReference type="PRINTS" id="PR00344">
    <property type="entry name" value="BCTRLSENSOR"/>
</dbReference>
<name>A0A150X561_9BACT</name>
<dbReference type="InterPro" id="IPR036890">
    <property type="entry name" value="HATPase_C_sf"/>
</dbReference>
<keyword evidence="6" id="KW-0812">Transmembrane</keyword>
<feature type="domain" description="Histidine kinase" evidence="12">
    <location>
        <begin position="382"/>
        <end position="470"/>
    </location>
</feature>
<dbReference type="EMBL" id="LRPC01000028">
    <property type="protein sequence ID" value="KYG73855.1"/>
    <property type="molecule type" value="Genomic_DNA"/>
</dbReference>
<keyword evidence="11" id="KW-0597">Phosphoprotein</keyword>
<evidence type="ECO:0000259" key="12">
    <source>
        <dbReference type="PROSITE" id="PS50109"/>
    </source>
</evidence>
<dbReference type="InterPro" id="IPR005467">
    <property type="entry name" value="His_kinase_dom"/>
</dbReference>
<dbReference type="InterPro" id="IPR050482">
    <property type="entry name" value="Sensor_HK_TwoCompSys"/>
</dbReference>
<comment type="catalytic activity">
    <reaction evidence="1">
        <text>ATP + protein L-histidine = ADP + protein N-phospho-L-histidine.</text>
        <dbReference type="EC" id="2.7.13.3"/>
    </reaction>
</comment>
<keyword evidence="16" id="KW-1185">Reference proteome</keyword>
<evidence type="ECO:0000256" key="4">
    <source>
        <dbReference type="ARBA" id="ARBA00022475"/>
    </source>
</evidence>
<dbReference type="STRING" id="333140.AWW68_14380"/>
<dbReference type="PANTHER" id="PTHR24421">
    <property type="entry name" value="NITRATE/NITRITE SENSOR PROTEIN NARX-RELATED"/>
    <property type="match status" value="1"/>
</dbReference>
<dbReference type="InterPro" id="IPR001789">
    <property type="entry name" value="Sig_transdc_resp-reg_receiver"/>
</dbReference>
<dbReference type="PROSITE" id="PS50110">
    <property type="entry name" value="RESPONSE_REGULATORY"/>
    <property type="match status" value="1"/>
</dbReference>
<dbReference type="Gene3D" id="3.30.565.10">
    <property type="entry name" value="Histidine kinase-like ATPase, C-terminal domain"/>
    <property type="match status" value="1"/>
</dbReference>
<evidence type="ECO:0000256" key="1">
    <source>
        <dbReference type="ARBA" id="ARBA00000085"/>
    </source>
</evidence>
<keyword evidence="10" id="KW-0472">Membrane</keyword>
<feature type="domain" description="PAS" evidence="14">
    <location>
        <begin position="138"/>
        <end position="209"/>
    </location>
</feature>
<evidence type="ECO:0000256" key="7">
    <source>
        <dbReference type="ARBA" id="ARBA00022777"/>
    </source>
</evidence>
<dbReference type="InterPro" id="IPR011006">
    <property type="entry name" value="CheY-like_superfamily"/>
</dbReference>
<dbReference type="CDD" id="cd16917">
    <property type="entry name" value="HATPase_UhpB-NarQ-NarX-like"/>
    <property type="match status" value="1"/>
</dbReference>
<evidence type="ECO:0000259" key="14">
    <source>
        <dbReference type="PROSITE" id="PS50112"/>
    </source>
</evidence>
<dbReference type="RefSeq" id="WP_068222833.1">
    <property type="nucleotide sequence ID" value="NZ_CP139724.1"/>
</dbReference>
<evidence type="ECO:0000313" key="16">
    <source>
        <dbReference type="Proteomes" id="UP000075606"/>
    </source>
</evidence>
<dbReference type="SUPFAM" id="SSF52172">
    <property type="entry name" value="CheY-like"/>
    <property type="match status" value="1"/>
</dbReference>
<dbReference type="Pfam" id="PF00072">
    <property type="entry name" value="Response_reg"/>
    <property type="match status" value="1"/>
</dbReference>
<gene>
    <name evidence="15" type="ORF">AWW68_14380</name>
</gene>
<dbReference type="AlphaFoldDB" id="A0A150X561"/>
<dbReference type="SMART" id="SM00091">
    <property type="entry name" value="PAS"/>
    <property type="match status" value="1"/>
</dbReference>
<proteinExistence type="predicted"/>
<evidence type="ECO:0000256" key="6">
    <source>
        <dbReference type="ARBA" id="ARBA00022692"/>
    </source>
</evidence>
<feature type="modified residue" description="4-aspartylphosphate" evidence="11">
    <location>
        <position position="61"/>
    </location>
</feature>
<dbReference type="CDD" id="cd00130">
    <property type="entry name" value="PAS"/>
    <property type="match status" value="1"/>
</dbReference>
<comment type="caution">
    <text evidence="15">The sequence shown here is derived from an EMBL/GenBank/DDBJ whole genome shotgun (WGS) entry which is preliminary data.</text>
</comment>
<dbReference type="PROSITE" id="PS50112">
    <property type="entry name" value="PAS"/>
    <property type="match status" value="1"/>
</dbReference>
<dbReference type="NCBIfam" id="TIGR00229">
    <property type="entry name" value="sensory_box"/>
    <property type="match status" value="1"/>
</dbReference>
<dbReference type="InterPro" id="IPR000014">
    <property type="entry name" value="PAS"/>
</dbReference>
<dbReference type="Gene3D" id="3.40.50.2300">
    <property type="match status" value="1"/>
</dbReference>
<dbReference type="InterPro" id="IPR003594">
    <property type="entry name" value="HATPase_dom"/>
</dbReference>
<dbReference type="Gene3D" id="3.30.450.20">
    <property type="entry name" value="PAS domain"/>
    <property type="match status" value="1"/>
</dbReference>
<protein>
    <recommendedName>
        <fullName evidence="3">histidine kinase</fullName>
        <ecNumber evidence="3">2.7.13.3</ecNumber>
    </recommendedName>
</protein>
<dbReference type="GO" id="GO:0005886">
    <property type="term" value="C:plasma membrane"/>
    <property type="evidence" value="ECO:0007669"/>
    <property type="project" value="UniProtKB-SubCell"/>
</dbReference>
<evidence type="ECO:0000256" key="2">
    <source>
        <dbReference type="ARBA" id="ARBA00004651"/>
    </source>
</evidence>
<dbReference type="PANTHER" id="PTHR24421:SF37">
    <property type="entry name" value="SENSOR HISTIDINE KINASE NARS"/>
    <property type="match status" value="1"/>
</dbReference>
<dbReference type="GO" id="GO:0000160">
    <property type="term" value="P:phosphorelay signal transduction system"/>
    <property type="evidence" value="ECO:0007669"/>
    <property type="project" value="UniProtKB-KW"/>
</dbReference>
<dbReference type="Pfam" id="PF13426">
    <property type="entry name" value="PAS_9"/>
    <property type="match status" value="1"/>
</dbReference>
<dbReference type="SMART" id="SM00448">
    <property type="entry name" value="REC"/>
    <property type="match status" value="1"/>
</dbReference>
<dbReference type="Proteomes" id="UP000075606">
    <property type="component" value="Unassembled WGS sequence"/>
</dbReference>
<evidence type="ECO:0000313" key="15">
    <source>
        <dbReference type="EMBL" id="KYG73855.1"/>
    </source>
</evidence>
<evidence type="ECO:0000256" key="10">
    <source>
        <dbReference type="ARBA" id="ARBA00023136"/>
    </source>
</evidence>
<keyword evidence="4" id="KW-1003">Cell membrane</keyword>